<sequence length="76" mass="9177">MQGVSDQHHISLIMVVDAISREDNMRGTSNSTEHKTFFFLFFLFFSFFIFLFNFPVLIVYIFKVHRSIQMIMRIYE</sequence>
<feature type="transmembrane region" description="Helical" evidence="1">
    <location>
        <begin position="37"/>
        <end position="62"/>
    </location>
</feature>
<name>A0A5N6U095_ASPAV</name>
<evidence type="ECO:0000256" key="1">
    <source>
        <dbReference type="SAM" id="Phobius"/>
    </source>
</evidence>
<organism evidence="2 3">
    <name type="scientific">Aspergillus avenaceus</name>
    <dbReference type="NCBI Taxonomy" id="36643"/>
    <lineage>
        <taxon>Eukaryota</taxon>
        <taxon>Fungi</taxon>
        <taxon>Dikarya</taxon>
        <taxon>Ascomycota</taxon>
        <taxon>Pezizomycotina</taxon>
        <taxon>Eurotiomycetes</taxon>
        <taxon>Eurotiomycetidae</taxon>
        <taxon>Eurotiales</taxon>
        <taxon>Aspergillaceae</taxon>
        <taxon>Aspergillus</taxon>
        <taxon>Aspergillus subgen. Circumdati</taxon>
    </lineage>
</organism>
<protein>
    <submittedName>
        <fullName evidence="2">Uncharacterized protein</fullName>
    </submittedName>
</protein>
<gene>
    <name evidence="2" type="ORF">BDV25DRAFT_151868</name>
</gene>
<dbReference type="AlphaFoldDB" id="A0A5N6U095"/>
<keyword evidence="1" id="KW-1133">Transmembrane helix</keyword>
<evidence type="ECO:0000313" key="2">
    <source>
        <dbReference type="EMBL" id="KAE8151964.1"/>
    </source>
</evidence>
<keyword evidence="1" id="KW-0472">Membrane</keyword>
<proteinExistence type="predicted"/>
<evidence type="ECO:0000313" key="3">
    <source>
        <dbReference type="Proteomes" id="UP000325780"/>
    </source>
</evidence>
<dbReference type="EMBL" id="ML742061">
    <property type="protein sequence ID" value="KAE8151964.1"/>
    <property type="molecule type" value="Genomic_DNA"/>
</dbReference>
<accession>A0A5N6U095</accession>
<dbReference type="Proteomes" id="UP000325780">
    <property type="component" value="Unassembled WGS sequence"/>
</dbReference>
<reference evidence="2 3" key="1">
    <citation type="submission" date="2019-04" db="EMBL/GenBank/DDBJ databases">
        <title>Friends and foes A comparative genomics study of 23 Aspergillus species from section Flavi.</title>
        <authorList>
            <consortium name="DOE Joint Genome Institute"/>
            <person name="Kjaerbolling I."/>
            <person name="Vesth T."/>
            <person name="Frisvad J.C."/>
            <person name="Nybo J.L."/>
            <person name="Theobald S."/>
            <person name="Kildgaard S."/>
            <person name="Isbrandt T."/>
            <person name="Kuo A."/>
            <person name="Sato A."/>
            <person name="Lyhne E.K."/>
            <person name="Kogle M.E."/>
            <person name="Wiebenga A."/>
            <person name="Kun R.S."/>
            <person name="Lubbers R.J."/>
            <person name="Makela M.R."/>
            <person name="Barry K."/>
            <person name="Chovatia M."/>
            <person name="Clum A."/>
            <person name="Daum C."/>
            <person name="Haridas S."/>
            <person name="He G."/>
            <person name="LaButti K."/>
            <person name="Lipzen A."/>
            <person name="Mondo S."/>
            <person name="Riley R."/>
            <person name="Salamov A."/>
            <person name="Simmons B.A."/>
            <person name="Magnuson J.K."/>
            <person name="Henrissat B."/>
            <person name="Mortensen U.H."/>
            <person name="Larsen T.O."/>
            <person name="Devries R.P."/>
            <person name="Grigoriev I.V."/>
            <person name="Machida M."/>
            <person name="Baker S.E."/>
            <person name="Andersen M.R."/>
        </authorList>
    </citation>
    <scope>NUCLEOTIDE SEQUENCE [LARGE SCALE GENOMIC DNA]</scope>
    <source>
        <strain evidence="2 3">IBT 18842</strain>
    </source>
</reference>
<keyword evidence="1" id="KW-0812">Transmembrane</keyword>
<keyword evidence="3" id="KW-1185">Reference proteome</keyword>